<proteinExistence type="predicted"/>
<feature type="domain" description="TACO1/YebC-like second and third" evidence="1">
    <location>
        <begin position="1"/>
        <end position="81"/>
    </location>
</feature>
<dbReference type="InterPro" id="IPR029072">
    <property type="entry name" value="YebC-like"/>
</dbReference>
<dbReference type="PANTHER" id="PTHR12532">
    <property type="entry name" value="TRANSLATIONAL ACTIVATOR OF CYTOCHROME C OXIDASE 1"/>
    <property type="match status" value="1"/>
</dbReference>
<name>A0AAV0T8V7_9STRA</name>
<accession>A0AAV0T8V7</accession>
<dbReference type="Pfam" id="PF01709">
    <property type="entry name" value="Transcrip_reg"/>
    <property type="match status" value="1"/>
</dbReference>
<gene>
    <name evidence="2" type="ORF">PDE001_LOCUS1496</name>
</gene>
<dbReference type="Gene3D" id="3.30.70.980">
    <property type="match status" value="2"/>
</dbReference>
<organism evidence="2 3">
    <name type="scientific">Peronospora destructor</name>
    <dbReference type="NCBI Taxonomy" id="86335"/>
    <lineage>
        <taxon>Eukaryota</taxon>
        <taxon>Sar</taxon>
        <taxon>Stramenopiles</taxon>
        <taxon>Oomycota</taxon>
        <taxon>Peronosporomycetes</taxon>
        <taxon>Peronosporales</taxon>
        <taxon>Peronosporaceae</taxon>
        <taxon>Peronospora</taxon>
    </lineage>
</organism>
<dbReference type="InterPro" id="IPR026564">
    <property type="entry name" value="Transcrip_reg_TACO1-like_dom3"/>
</dbReference>
<evidence type="ECO:0000313" key="3">
    <source>
        <dbReference type="Proteomes" id="UP001162029"/>
    </source>
</evidence>
<dbReference type="PANTHER" id="PTHR12532:SF0">
    <property type="entry name" value="TRANSLATIONAL ACTIVATOR OF CYTOCHROME C OXIDASE 1"/>
    <property type="match status" value="1"/>
</dbReference>
<evidence type="ECO:0000259" key="1">
    <source>
        <dbReference type="Pfam" id="PF01709"/>
    </source>
</evidence>
<dbReference type="SUPFAM" id="SSF75625">
    <property type="entry name" value="YebC-like"/>
    <property type="match status" value="1"/>
</dbReference>
<sequence length="83" mass="9218">MDAGADNVETREGLAQIMCDPNDLAAVRKCFTEAGLEPAVSELVYNPKEFLDLEGEQLETFEKLIGALNEDEDVNQIHHNVNE</sequence>
<dbReference type="Proteomes" id="UP001162029">
    <property type="component" value="Unassembled WGS sequence"/>
</dbReference>
<dbReference type="InterPro" id="IPR002876">
    <property type="entry name" value="Transcrip_reg_TACO1-like"/>
</dbReference>
<comment type="caution">
    <text evidence="2">The sequence shown here is derived from an EMBL/GenBank/DDBJ whole genome shotgun (WGS) entry which is preliminary data.</text>
</comment>
<dbReference type="EMBL" id="CANTFM010000248">
    <property type="protein sequence ID" value="CAI5716401.1"/>
    <property type="molecule type" value="Genomic_DNA"/>
</dbReference>
<protein>
    <recommendedName>
        <fullName evidence="1">TACO1/YebC-like second and third domain-containing protein</fullName>
    </recommendedName>
</protein>
<keyword evidence="3" id="KW-1185">Reference proteome</keyword>
<dbReference type="AlphaFoldDB" id="A0AAV0T8V7"/>
<reference evidence="2" key="1">
    <citation type="submission" date="2022-12" db="EMBL/GenBank/DDBJ databases">
        <authorList>
            <person name="Webb A."/>
        </authorList>
    </citation>
    <scope>NUCLEOTIDE SEQUENCE</scope>
    <source>
        <strain evidence="2">Pd1</strain>
    </source>
</reference>
<evidence type="ECO:0000313" key="2">
    <source>
        <dbReference type="EMBL" id="CAI5716401.1"/>
    </source>
</evidence>
<dbReference type="InterPro" id="IPR048300">
    <property type="entry name" value="TACO1_YebC-like_2nd/3rd_dom"/>
</dbReference>